<dbReference type="GO" id="GO:0016616">
    <property type="term" value="F:oxidoreductase activity, acting on the CH-OH group of donors, NAD or NADP as acceptor"/>
    <property type="evidence" value="ECO:0007669"/>
    <property type="project" value="InterPro"/>
</dbReference>
<dbReference type="InterPro" id="IPR036291">
    <property type="entry name" value="NAD(P)-bd_dom_sf"/>
</dbReference>
<proteinExistence type="evidence at transcript level"/>
<protein>
    <submittedName>
        <fullName evidence="2">cDNA FLJ57375, highly similar to Glycerol-3-phosphate dehydrogenase</fullName>
    </submittedName>
</protein>
<dbReference type="AlphaFoldDB" id="B4DJ37"/>
<dbReference type="InterPro" id="IPR011128">
    <property type="entry name" value="G3P_DH_NAD-dep_N"/>
</dbReference>
<dbReference type="SMR" id="B4DJ37"/>
<dbReference type="Pfam" id="PF01210">
    <property type="entry name" value="NAD_Gly3P_dh_N"/>
    <property type="match status" value="1"/>
</dbReference>
<dbReference type="PANTHER" id="PTHR11728">
    <property type="entry name" value="GLYCEROL-3-PHOSPHATE DEHYDROGENASE"/>
    <property type="match status" value="1"/>
</dbReference>
<reference evidence="2" key="1">
    <citation type="submission" date="2007-10" db="EMBL/GenBank/DDBJ databases">
        <title>NEDO human cDNA sequencing project focused on splicing variants.</title>
        <authorList>
            <person name="Wakamatsu A."/>
            <person name="Yamamoto J."/>
            <person name="Kimura K."/>
            <person name="Ishii S."/>
            <person name="Watanabe K."/>
            <person name="Sugiyama A."/>
            <person name="Murakawa K."/>
            <person name="Kaida T."/>
            <person name="Tsuchiya K."/>
            <person name="Fukuzumi Y."/>
            <person name="Kumagai A."/>
            <person name="Oishi Y."/>
            <person name="Yamamoto S."/>
            <person name="Ono Y."/>
            <person name="Komori Y."/>
            <person name="Yamazaki M."/>
            <person name="Kisu Y."/>
            <person name="Nishikawa T."/>
            <person name="Sugano S."/>
            <person name="Nomura N."/>
            <person name="Isogai T."/>
        </authorList>
    </citation>
    <scope>NUCLEOTIDE SEQUENCE</scope>
    <source>
        <tissue evidence="2">Substantia nigra</tissue>
    </source>
</reference>
<dbReference type="EMBL" id="AK295911">
    <property type="protein sequence ID" value="BAG58699.1"/>
    <property type="molecule type" value="mRNA"/>
</dbReference>
<sequence length="213" mass="23203">MASKKVCIVGSGNWGSAIAKIVGGNAAQLAQFDPRVTMWVFEEDIGGKKLTEIINTQHENVKYLPGHKLPPNVVAVPDVVQAAEDADILIFVVPHQFIGKICDQLKGHLKANATGISLIKVPGTPSCGWGRVRLTVVGFRVGEARRTENGRRRPRVCWRKERQLALERLRKAVRCWGSLEGRLKGGDEIGLEVLSGSFGGIKECLGDMRSGLV</sequence>
<dbReference type="GO" id="GO:0051287">
    <property type="term" value="F:NAD binding"/>
    <property type="evidence" value="ECO:0007669"/>
    <property type="project" value="InterPro"/>
</dbReference>
<dbReference type="InterPro" id="IPR006168">
    <property type="entry name" value="G3P_DH_NAD-dep"/>
</dbReference>
<dbReference type="PeptideAtlas" id="B4DJ37"/>
<dbReference type="SUPFAM" id="SSF51735">
    <property type="entry name" value="NAD(P)-binding Rossmann-fold domains"/>
    <property type="match status" value="1"/>
</dbReference>
<dbReference type="GO" id="GO:0046168">
    <property type="term" value="P:glycerol-3-phosphate catabolic process"/>
    <property type="evidence" value="ECO:0007669"/>
    <property type="project" value="InterPro"/>
</dbReference>
<evidence type="ECO:0000259" key="1">
    <source>
        <dbReference type="Pfam" id="PF01210"/>
    </source>
</evidence>
<evidence type="ECO:0000313" key="2">
    <source>
        <dbReference type="EMBL" id="BAG58699.1"/>
    </source>
</evidence>
<accession>B4DJ37</accession>
<organism evidence="2">
    <name type="scientific">Homo sapiens</name>
    <name type="common">Human</name>
    <dbReference type="NCBI Taxonomy" id="9606"/>
    <lineage>
        <taxon>Eukaryota</taxon>
        <taxon>Metazoa</taxon>
        <taxon>Chordata</taxon>
        <taxon>Craniata</taxon>
        <taxon>Vertebrata</taxon>
        <taxon>Euteleostomi</taxon>
        <taxon>Mammalia</taxon>
        <taxon>Eutheria</taxon>
        <taxon>Euarchontoglires</taxon>
        <taxon>Primates</taxon>
        <taxon>Haplorrhini</taxon>
        <taxon>Catarrhini</taxon>
        <taxon>Hominidae</taxon>
        <taxon>Homo</taxon>
    </lineage>
</organism>
<dbReference type="PANTHER" id="PTHR11728:SF32">
    <property type="entry name" value="GLYCEROL-3-PHOSPHATE DEHYDROGENASE [NAD(+)], CYTOPLASMIC"/>
    <property type="match status" value="1"/>
</dbReference>
<name>B4DJ37_HUMAN</name>
<feature type="domain" description="Glycerol-3-phosphate dehydrogenase NAD-dependent N-terminal" evidence="1">
    <location>
        <begin position="5"/>
        <end position="120"/>
    </location>
</feature>
<dbReference type="Gene3D" id="3.40.50.720">
    <property type="entry name" value="NAD(P)-binding Rossmann-like Domain"/>
    <property type="match status" value="1"/>
</dbReference>
<dbReference type="PRINTS" id="PR00077">
    <property type="entry name" value="GPDHDRGNASE"/>
</dbReference>